<proteinExistence type="predicted"/>
<dbReference type="EMBL" id="JAXUIA010000023">
    <property type="protein sequence ID" value="MEA0979187.1"/>
    <property type="molecule type" value="Genomic_DNA"/>
</dbReference>
<protein>
    <submittedName>
        <fullName evidence="1">Phage tail protein</fullName>
    </submittedName>
</protein>
<organism evidence="1 2">
    <name type="scientific">Lysinibacillus irui</name>
    <dbReference type="NCBI Taxonomy" id="2998077"/>
    <lineage>
        <taxon>Bacteria</taxon>
        <taxon>Bacillati</taxon>
        <taxon>Bacillota</taxon>
        <taxon>Bacilli</taxon>
        <taxon>Bacillales</taxon>
        <taxon>Bacillaceae</taxon>
        <taxon>Lysinibacillus</taxon>
    </lineage>
</organism>
<keyword evidence="2" id="KW-1185">Reference proteome</keyword>
<dbReference type="RefSeq" id="WP_322612153.1">
    <property type="nucleotide sequence ID" value="NZ_JAXLNX010000032.1"/>
</dbReference>
<dbReference type="Proteomes" id="UP001289615">
    <property type="component" value="Unassembled WGS sequence"/>
</dbReference>
<reference evidence="1 2" key="1">
    <citation type="submission" date="2023-12" db="EMBL/GenBank/DDBJ databases">
        <title>Genome comparison identifies genes involved in endophytic behavior of Lysinibacillus irui and provides insights into its role as a plant-growth promoting bacterium.</title>
        <authorList>
            <person name="Hilario S."/>
            <person name="Matos I."/>
            <person name="Goncalves M.F.M."/>
            <person name="Pardo C.A."/>
            <person name="Santos M.J."/>
        </authorList>
    </citation>
    <scope>NUCLEOTIDE SEQUENCE [LARGE SCALE GENOMIC DNA]</scope>
    <source>
        <strain evidence="1 2">B3</strain>
    </source>
</reference>
<accession>A0ABU5NT39</accession>
<evidence type="ECO:0000313" key="1">
    <source>
        <dbReference type="EMBL" id="MEA0979187.1"/>
    </source>
</evidence>
<sequence length="179" mass="19995">MIQINLQHADQLERLFERTPREARIVISRAINRAATAARARASQEIRKTYIIRASEIKDAIKIDKSTPGTLSAEIRASGPTLPLMKFDVTPKKPNDAIVRARVKKGGSRKPIQQGFIVSAYNNVYARTGDSRYPIQGLYGPSVAQMMGEPAVLRSVVDRAHETLDNRLEHEMNRLLYGG</sequence>
<comment type="caution">
    <text evidence="1">The sequence shown here is derived from an EMBL/GenBank/DDBJ whole genome shotgun (WGS) entry which is preliminary data.</text>
</comment>
<dbReference type="InterPro" id="IPR010633">
    <property type="entry name" value="Phage_lambda_GpZ"/>
</dbReference>
<evidence type="ECO:0000313" key="2">
    <source>
        <dbReference type="Proteomes" id="UP001289615"/>
    </source>
</evidence>
<name>A0ABU5NT39_9BACI</name>
<dbReference type="Pfam" id="PF06763">
    <property type="entry name" value="Minor_tail_Z"/>
    <property type="match status" value="1"/>
</dbReference>
<gene>
    <name evidence="1" type="ORF">U6C28_23180</name>
</gene>